<proteinExistence type="predicted"/>
<organism evidence="1 2">
    <name type="scientific">Eiseniibacteriota bacterium</name>
    <dbReference type="NCBI Taxonomy" id="2212470"/>
    <lineage>
        <taxon>Bacteria</taxon>
        <taxon>Candidatus Eiseniibacteriota</taxon>
    </lineage>
</organism>
<dbReference type="NCBIfam" id="TIGR04138">
    <property type="entry name" value="Plancto_Ver_chp"/>
    <property type="match status" value="1"/>
</dbReference>
<reference evidence="1" key="1">
    <citation type="submission" date="2020-04" db="EMBL/GenBank/DDBJ databases">
        <authorList>
            <person name="Zhang T."/>
        </authorList>
    </citation>
    <scope>NUCLEOTIDE SEQUENCE</scope>
    <source>
        <strain evidence="1">HKST-UBA02</strain>
    </source>
</reference>
<accession>A0A956NBM8</accession>
<sequence>MSVDRNLYEQLETFSEKSRYPVAAYVWILRVIDETRRRLGRDGHINASELLEGHRTLALQEFGPAAFDVFRHWGFEGPADVGRAVYELVEGGFLGKTDEDSVDDFASGYDFRKAFVEEYPW</sequence>
<gene>
    <name evidence="1" type="ORF">KDA27_10325</name>
</gene>
<dbReference type="AlphaFoldDB" id="A0A956NBM8"/>
<dbReference type="InterPro" id="IPR026406">
    <property type="entry name" value="Ver/Plancto_CHP"/>
</dbReference>
<dbReference type="Proteomes" id="UP000739538">
    <property type="component" value="Unassembled WGS sequence"/>
</dbReference>
<evidence type="ECO:0000313" key="2">
    <source>
        <dbReference type="Proteomes" id="UP000739538"/>
    </source>
</evidence>
<comment type="caution">
    <text evidence="1">The sequence shown here is derived from an EMBL/GenBank/DDBJ whole genome shotgun (WGS) entry which is preliminary data.</text>
</comment>
<reference evidence="1" key="2">
    <citation type="journal article" date="2021" name="Microbiome">
        <title>Successional dynamics and alternative stable states in a saline activated sludge microbial community over 9 years.</title>
        <authorList>
            <person name="Wang Y."/>
            <person name="Ye J."/>
            <person name="Ju F."/>
            <person name="Liu L."/>
            <person name="Boyd J.A."/>
            <person name="Deng Y."/>
            <person name="Parks D.H."/>
            <person name="Jiang X."/>
            <person name="Yin X."/>
            <person name="Woodcroft B.J."/>
            <person name="Tyson G.W."/>
            <person name="Hugenholtz P."/>
            <person name="Polz M.F."/>
            <person name="Zhang T."/>
        </authorList>
    </citation>
    <scope>NUCLEOTIDE SEQUENCE</scope>
    <source>
        <strain evidence="1">HKST-UBA02</strain>
    </source>
</reference>
<evidence type="ECO:0000313" key="1">
    <source>
        <dbReference type="EMBL" id="MCA9756189.1"/>
    </source>
</evidence>
<protein>
    <submittedName>
        <fullName evidence="1">Uncharacterized protein</fullName>
    </submittedName>
</protein>
<dbReference type="EMBL" id="JAGQHS010000045">
    <property type="protein sequence ID" value="MCA9756189.1"/>
    <property type="molecule type" value="Genomic_DNA"/>
</dbReference>
<name>A0A956NBM8_UNCEI</name>